<dbReference type="PROSITE" id="PS50240">
    <property type="entry name" value="TRYPSIN_DOM"/>
    <property type="match status" value="1"/>
</dbReference>
<dbReference type="GO" id="GO:0004252">
    <property type="term" value="F:serine-type endopeptidase activity"/>
    <property type="evidence" value="ECO:0007669"/>
    <property type="project" value="InterPro"/>
</dbReference>
<evidence type="ECO:0000256" key="4">
    <source>
        <dbReference type="ARBA" id="ARBA00022801"/>
    </source>
</evidence>
<evidence type="ECO:0000313" key="9">
    <source>
        <dbReference type="EMBL" id="KAK6623728.1"/>
    </source>
</evidence>
<comment type="subcellular location">
    <subcellularLocation>
        <location evidence="1">Secreted</location>
    </subcellularLocation>
</comment>
<feature type="domain" description="Peptidase S1" evidence="8">
    <location>
        <begin position="90"/>
        <end position="324"/>
    </location>
</feature>
<dbReference type="Proteomes" id="UP001372834">
    <property type="component" value="Unassembled WGS sequence"/>
</dbReference>
<dbReference type="PROSITE" id="PS00134">
    <property type="entry name" value="TRYPSIN_HIS"/>
    <property type="match status" value="1"/>
</dbReference>
<dbReference type="PRINTS" id="PR00722">
    <property type="entry name" value="CHYMOTRYPSIN"/>
</dbReference>
<dbReference type="InterPro" id="IPR018114">
    <property type="entry name" value="TRYPSIN_HIS"/>
</dbReference>
<dbReference type="CDD" id="cd00190">
    <property type="entry name" value="Tryp_SPc"/>
    <property type="match status" value="1"/>
</dbReference>
<keyword evidence="2" id="KW-0964">Secreted</keyword>
<evidence type="ECO:0000256" key="5">
    <source>
        <dbReference type="ARBA" id="ARBA00022825"/>
    </source>
</evidence>
<gene>
    <name evidence="9" type="ORF">RUM43_009581</name>
</gene>
<dbReference type="GO" id="GO:0005576">
    <property type="term" value="C:extracellular region"/>
    <property type="evidence" value="ECO:0007669"/>
    <property type="project" value="UniProtKB-SubCell"/>
</dbReference>
<dbReference type="SUPFAM" id="SSF50494">
    <property type="entry name" value="Trypsin-like serine proteases"/>
    <property type="match status" value="1"/>
</dbReference>
<evidence type="ECO:0000259" key="8">
    <source>
        <dbReference type="PROSITE" id="PS50240"/>
    </source>
</evidence>
<evidence type="ECO:0000256" key="3">
    <source>
        <dbReference type="ARBA" id="ARBA00022670"/>
    </source>
</evidence>
<keyword evidence="6" id="KW-1015">Disulfide bond</keyword>
<accession>A0AAN8PAZ0</accession>
<dbReference type="InterPro" id="IPR001254">
    <property type="entry name" value="Trypsin_dom"/>
</dbReference>
<keyword evidence="3" id="KW-0645">Protease</keyword>
<organism evidence="9 10">
    <name type="scientific">Polyplax serrata</name>
    <name type="common">Common mouse louse</name>
    <dbReference type="NCBI Taxonomy" id="468196"/>
    <lineage>
        <taxon>Eukaryota</taxon>
        <taxon>Metazoa</taxon>
        <taxon>Ecdysozoa</taxon>
        <taxon>Arthropoda</taxon>
        <taxon>Hexapoda</taxon>
        <taxon>Insecta</taxon>
        <taxon>Pterygota</taxon>
        <taxon>Neoptera</taxon>
        <taxon>Paraneoptera</taxon>
        <taxon>Psocodea</taxon>
        <taxon>Troctomorpha</taxon>
        <taxon>Phthiraptera</taxon>
        <taxon>Anoplura</taxon>
        <taxon>Polyplacidae</taxon>
        <taxon>Polyplax</taxon>
    </lineage>
</organism>
<dbReference type="SUPFAM" id="SSF49854">
    <property type="entry name" value="Spermadhesin, CUB domain"/>
    <property type="match status" value="1"/>
</dbReference>
<dbReference type="InterPro" id="IPR043504">
    <property type="entry name" value="Peptidase_S1_PA_chymotrypsin"/>
</dbReference>
<dbReference type="FunFam" id="2.40.10.10:FF:000015">
    <property type="entry name" value="Atrial natriuretic peptide-converting enzyme"/>
    <property type="match status" value="1"/>
</dbReference>
<comment type="similarity">
    <text evidence="7">Belongs to the peptidase S1 family. CLIP subfamily.</text>
</comment>
<evidence type="ECO:0000256" key="2">
    <source>
        <dbReference type="ARBA" id="ARBA00022525"/>
    </source>
</evidence>
<dbReference type="InterPro" id="IPR051487">
    <property type="entry name" value="Ser/Thr_Proteases_Immune/Dev"/>
</dbReference>
<proteinExistence type="inferred from homology"/>
<dbReference type="Gene3D" id="2.40.10.10">
    <property type="entry name" value="Trypsin-like serine proteases"/>
    <property type="match status" value="1"/>
</dbReference>
<evidence type="ECO:0000256" key="1">
    <source>
        <dbReference type="ARBA" id="ARBA00004613"/>
    </source>
</evidence>
<comment type="caution">
    <text evidence="9">The sequence shown here is derived from an EMBL/GenBank/DDBJ whole genome shotgun (WGS) entry which is preliminary data.</text>
</comment>
<dbReference type="EMBL" id="JAWJWE010000038">
    <property type="protein sequence ID" value="KAK6623728.1"/>
    <property type="molecule type" value="Genomic_DNA"/>
</dbReference>
<dbReference type="SMART" id="SM00020">
    <property type="entry name" value="Tryp_SPc"/>
    <property type="match status" value="1"/>
</dbReference>
<keyword evidence="4" id="KW-0378">Hydrolase</keyword>
<dbReference type="Pfam" id="PF00089">
    <property type="entry name" value="Trypsin"/>
    <property type="match status" value="1"/>
</dbReference>
<sequence>MSCESFYIPPSKNCWMNKLAISRGGRIDLEDVEFYCGQGTLDIVSTSNRINVVLLTSYSPGGYFYCTVTVKKKQPSPSGCSCGYKNSMRIVGGSETGVNEYPMMVGLVSLNSYELFCGGTIISHFYILTAAHCLMQKTPKNVAILVGDHDISVGSDTDSAKLYIAMSFSIHPNYNTGNQKNDIALIRVKEKIEFNMKVGPACLPFKNSNNSFAGEVVYAVGWGSTSFGGKTSDKLLHVALNVITTKQCTPVYGSLVSDKQMCTYKDNKDACQSDSGSPLLWMDPDSGSLNVLGIVSYGIQCATSNPSVNTRVSSYLGWITGVTNEAYCIK</sequence>
<dbReference type="PANTHER" id="PTHR24256">
    <property type="entry name" value="TRYPTASE-RELATED"/>
    <property type="match status" value="1"/>
</dbReference>
<dbReference type="AlphaFoldDB" id="A0AAN8PAZ0"/>
<protein>
    <recommendedName>
        <fullName evidence="8">Peptidase S1 domain-containing protein</fullName>
    </recommendedName>
</protein>
<dbReference type="InterPro" id="IPR035914">
    <property type="entry name" value="Sperma_CUB_dom_sf"/>
</dbReference>
<keyword evidence="5" id="KW-0720">Serine protease</keyword>
<evidence type="ECO:0000256" key="7">
    <source>
        <dbReference type="ARBA" id="ARBA00024195"/>
    </source>
</evidence>
<dbReference type="GO" id="GO:0006508">
    <property type="term" value="P:proteolysis"/>
    <property type="evidence" value="ECO:0007669"/>
    <property type="project" value="UniProtKB-KW"/>
</dbReference>
<dbReference type="InterPro" id="IPR009003">
    <property type="entry name" value="Peptidase_S1_PA"/>
</dbReference>
<dbReference type="InterPro" id="IPR001314">
    <property type="entry name" value="Peptidase_S1A"/>
</dbReference>
<evidence type="ECO:0000256" key="6">
    <source>
        <dbReference type="ARBA" id="ARBA00023157"/>
    </source>
</evidence>
<name>A0AAN8PAZ0_POLSC</name>
<reference evidence="9 10" key="1">
    <citation type="submission" date="2023-10" db="EMBL/GenBank/DDBJ databases">
        <title>Genomes of two closely related lineages of the louse Polyplax serrata with different host specificities.</title>
        <authorList>
            <person name="Martinu J."/>
            <person name="Tarabai H."/>
            <person name="Stefka J."/>
            <person name="Hypsa V."/>
        </authorList>
    </citation>
    <scope>NUCLEOTIDE SEQUENCE [LARGE SCALE GENOMIC DNA]</scope>
    <source>
        <strain evidence="9">HR10_N</strain>
    </source>
</reference>
<evidence type="ECO:0000313" key="10">
    <source>
        <dbReference type="Proteomes" id="UP001372834"/>
    </source>
</evidence>